<dbReference type="Proteomes" id="UP001243364">
    <property type="component" value="Unassembled WGS sequence"/>
</dbReference>
<comment type="caution">
    <text evidence="1">The sequence shown here is derived from an EMBL/GenBank/DDBJ whole genome shotgun (WGS) entry which is preliminary data.</text>
</comment>
<gene>
    <name evidence="1" type="ORF">QFZ56_007679</name>
</gene>
<reference evidence="1 2" key="1">
    <citation type="submission" date="2023-07" db="EMBL/GenBank/DDBJ databases">
        <title>Comparative genomics of wheat-associated soil bacteria to identify genetic determinants of phenazine resistance.</title>
        <authorList>
            <person name="Mouncey N."/>
        </authorList>
    </citation>
    <scope>NUCLEOTIDE SEQUENCE [LARGE SCALE GENOMIC DNA]</scope>
    <source>
        <strain evidence="1 2">W4I19-2</strain>
    </source>
</reference>
<dbReference type="EMBL" id="JAUSYA010000001">
    <property type="protein sequence ID" value="MDQ0688716.1"/>
    <property type="molecule type" value="Genomic_DNA"/>
</dbReference>
<protein>
    <submittedName>
        <fullName evidence="1">Uncharacterized protein</fullName>
    </submittedName>
</protein>
<sequence length="100" mass="10920">MIVRVRSSPKTIMAMRQHAPKADAAHRCTGHYAGHAHTHAHAHGRRAVGALKTGLPSPSQHSAWRMPALWEGCSAYSPFWTQPSPKPTSKRASVSMILAF</sequence>
<keyword evidence="2" id="KW-1185">Reference proteome</keyword>
<evidence type="ECO:0000313" key="2">
    <source>
        <dbReference type="Proteomes" id="UP001243364"/>
    </source>
</evidence>
<organism evidence="1 2">
    <name type="scientific">Streptomyces achromogenes</name>
    <dbReference type="NCBI Taxonomy" id="67255"/>
    <lineage>
        <taxon>Bacteria</taxon>
        <taxon>Bacillati</taxon>
        <taxon>Actinomycetota</taxon>
        <taxon>Actinomycetes</taxon>
        <taxon>Kitasatosporales</taxon>
        <taxon>Streptomycetaceae</taxon>
        <taxon>Streptomyces</taxon>
    </lineage>
</organism>
<proteinExistence type="predicted"/>
<name>A0ABU0QDI1_STRAH</name>
<accession>A0ABU0QDI1</accession>
<evidence type="ECO:0000313" key="1">
    <source>
        <dbReference type="EMBL" id="MDQ0688716.1"/>
    </source>
</evidence>